<accession>A0AAV2TNP4</accession>
<feature type="compositionally biased region" description="Polar residues" evidence="1">
    <location>
        <begin position="24"/>
        <end position="37"/>
    </location>
</feature>
<comment type="caution">
    <text evidence="2">The sequence shown here is derived from an EMBL/GenBank/DDBJ whole genome shotgun (WGS) entry which is preliminary data.</text>
</comment>
<evidence type="ECO:0000256" key="1">
    <source>
        <dbReference type="SAM" id="MobiDB-lite"/>
    </source>
</evidence>
<feature type="region of interest" description="Disordered" evidence="1">
    <location>
        <begin position="71"/>
        <end position="123"/>
    </location>
</feature>
<dbReference type="AlphaFoldDB" id="A0AAV2TNP4"/>
<organism evidence="2 3">
    <name type="scientific">Calicophoron daubneyi</name>
    <name type="common">Rumen fluke</name>
    <name type="synonym">Paramphistomum daubneyi</name>
    <dbReference type="NCBI Taxonomy" id="300641"/>
    <lineage>
        <taxon>Eukaryota</taxon>
        <taxon>Metazoa</taxon>
        <taxon>Spiralia</taxon>
        <taxon>Lophotrochozoa</taxon>
        <taxon>Platyhelminthes</taxon>
        <taxon>Trematoda</taxon>
        <taxon>Digenea</taxon>
        <taxon>Plagiorchiida</taxon>
        <taxon>Pronocephalata</taxon>
        <taxon>Paramphistomoidea</taxon>
        <taxon>Paramphistomidae</taxon>
        <taxon>Calicophoron</taxon>
    </lineage>
</organism>
<gene>
    <name evidence="2" type="ORF">CDAUBV1_LOCUS13389</name>
</gene>
<feature type="compositionally biased region" description="Basic and acidic residues" evidence="1">
    <location>
        <begin position="89"/>
        <end position="117"/>
    </location>
</feature>
<feature type="region of interest" description="Disordered" evidence="1">
    <location>
        <begin position="1"/>
        <end position="39"/>
    </location>
</feature>
<proteinExistence type="predicted"/>
<evidence type="ECO:0000313" key="3">
    <source>
        <dbReference type="Proteomes" id="UP001497525"/>
    </source>
</evidence>
<dbReference type="EMBL" id="CAXLJL010000501">
    <property type="protein sequence ID" value="CAL5138564.1"/>
    <property type="molecule type" value="Genomic_DNA"/>
</dbReference>
<reference evidence="2" key="1">
    <citation type="submission" date="2024-06" db="EMBL/GenBank/DDBJ databases">
        <authorList>
            <person name="Liu X."/>
            <person name="Lenzi L."/>
            <person name="Haldenby T S."/>
            <person name="Uol C."/>
        </authorList>
    </citation>
    <scope>NUCLEOTIDE SEQUENCE</scope>
</reference>
<sequence length="123" mass="14312">MPNEQDEQPPHRTSRSLLRISSTDDPNATGKSVTTDRPSVFSWRDDSCWSVSENTKSRDFRRKRFKKQKGEYLAAKMEPPPEVLSDLQQLKEEEEREKAEEEANRASEKKDRDEKKLGKNSKS</sequence>
<name>A0AAV2TNP4_CALDB</name>
<evidence type="ECO:0000313" key="2">
    <source>
        <dbReference type="EMBL" id="CAL5138564.1"/>
    </source>
</evidence>
<dbReference type="Proteomes" id="UP001497525">
    <property type="component" value="Unassembled WGS sequence"/>
</dbReference>
<protein>
    <submittedName>
        <fullName evidence="2">Uncharacterized protein</fullName>
    </submittedName>
</protein>